<sequence length="75" mass="7576">MKSGKEDEIEVENTPVSALPGTGNALTEPAEQNASEQPLQTVAPAEAVEDIDNTGEHSPAPPTPVTTSAVPVAAA</sequence>
<evidence type="ECO:0000313" key="3">
    <source>
        <dbReference type="Proteomes" id="UP001140074"/>
    </source>
</evidence>
<evidence type="ECO:0000256" key="1">
    <source>
        <dbReference type="SAM" id="MobiDB-lite"/>
    </source>
</evidence>
<feature type="compositionally biased region" description="Low complexity" evidence="1">
    <location>
        <begin position="65"/>
        <end position="75"/>
    </location>
</feature>
<dbReference type="EMBL" id="JANBUY010000330">
    <property type="protein sequence ID" value="KAJ2860055.1"/>
    <property type="molecule type" value="Genomic_DNA"/>
</dbReference>
<dbReference type="Proteomes" id="UP001140074">
    <property type="component" value="Unassembled WGS sequence"/>
</dbReference>
<keyword evidence="3" id="KW-1185">Reference proteome</keyword>
<feature type="compositionally biased region" description="Polar residues" evidence="1">
    <location>
        <begin position="30"/>
        <end position="40"/>
    </location>
</feature>
<accession>A0A9W8IFI5</accession>
<feature type="region of interest" description="Disordered" evidence="1">
    <location>
        <begin position="1"/>
        <end position="75"/>
    </location>
</feature>
<evidence type="ECO:0000313" key="2">
    <source>
        <dbReference type="EMBL" id="KAJ2860055.1"/>
    </source>
</evidence>
<proteinExistence type="predicted"/>
<comment type="caution">
    <text evidence="2">The sequence shown here is derived from an EMBL/GenBank/DDBJ whole genome shotgun (WGS) entry which is preliminary data.</text>
</comment>
<organism evidence="2 3">
    <name type="scientific">Coemansia aciculifera</name>
    <dbReference type="NCBI Taxonomy" id="417176"/>
    <lineage>
        <taxon>Eukaryota</taxon>
        <taxon>Fungi</taxon>
        <taxon>Fungi incertae sedis</taxon>
        <taxon>Zoopagomycota</taxon>
        <taxon>Kickxellomycotina</taxon>
        <taxon>Kickxellomycetes</taxon>
        <taxon>Kickxellales</taxon>
        <taxon>Kickxellaceae</taxon>
        <taxon>Coemansia</taxon>
    </lineage>
</organism>
<dbReference type="AlphaFoldDB" id="A0A9W8IFI5"/>
<gene>
    <name evidence="2" type="ORF">GGH94_005748</name>
</gene>
<name>A0A9W8IFI5_9FUNG</name>
<protein>
    <submittedName>
        <fullName evidence="2">Uncharacterized protein</fullName>
    </submittedName>
</protein>
<reference evidence="2" key="1">
    <citation type="submission" date="2022-07" db="EMBL/GenBank/DDBJ databases">
        <title>Phylogenomic reconstructions and comparative analyses of Kickxellomycotina fungi.</title>
        <authorList>
            <person name="Reynolds N.K."/>
            <person name="Stajich J.E."/>
            <person name="Barry K."/>
            <person name="Grigoriev I.V."/>
            <person name="Crous P."/>
            <person name="Smith M.E."/>
        </authorList>
    </citation>
    <scope>NUCLEOTIDE SEQUENCE</scope>
    <source>
        <strain evidence="2">RSA 476</strain>
    </source>
</reference>